<keyword evidence="2" id="KW-1185">Reference proteome</keyword>
<evidence type="ECO:0000313" key="1">
    <source>
        <dbReference type="EMBL" id="EOB06789.1"/>
    </source>
</evidence>
<reference evidence="2" key="1">
    <citation type="journal article" date="2013" name="Nat. Genet.">
        <title>The duck genome and transcriptome provide insight into an avian influenza virus reservoir species.</title>
        <authorList>
            <person name="Huang Y."/>
            <person name="Li Y."/>
            <person name="Burt D.W."/>
            <person name="Chen H."/>
            <person name="Zhang Y."/>
            <person name="Qian W."/>
            <person name="Kim H."/>
            <person name="Gan S."/>
            <person name="Zhao Y."/>
            <person name="Li J."/>
            <person name="Yi K."/>
            <person name="Feng H."/>
            <person name="Zhu P."/>
            <person name="Li B."/>
            <person name="Liu Q."/>
            <person name="Fairley S."/>
            <person name="Magor K.E."/>
            <person name="Du Z."/>
            <person name="Hu X."/>
            <person name="Goodman L."/>
            <person name="Tafer H."/>
            <person name="Vignal A."/>
            <person name="Lee T."/>
            <person name="Kim K.W."/>
            <person name="Sheng Z."/>
            <person name="An Y."/>
            <person name="Searle S."/>
            <person name="Herrero J."/>
            <person name="Groenen M.A."/>
            <person name="Crooijmans R.P."/>
            <person name="Faraut T."/>
            <person name="Cai Q."/>
            <person name="Webster R.G."/>
            <person name="Aldridge J.R."/>
            <person name="Warren W.C."/>
            <person name="Bartschat S."/>
            <person name="Kehr S."/>
            <person name="Marz M."/>
            <person name="Stadler P.F."/>
            <person name="Smith J."/>
            <person name="Kraus R.H."/>
            <person name="Zhao Y."/>
            <person name="Ren L."/>
            <person name="Fei J."/>
            <person name="Morisson M."/>
            <person name="Kaiser P."/>
            <person name="Griffin D.K."/>
            <person name="Rao M."/>
            <person name="Pitel F."/>
            <person name="Wang J."/>
            <person name="Li N."/>
        </authorList>
    </citation>
    <scope>NUCLEOTIDE SEQUENCE [LARGE SCALE GENOMIC DNA]</scope>
</reference>
<dbReference type="AlphaFoldDB" id="R0LM50"/>
<dbReference type="EMBL" id="KB742582">
    <property type="protein sequence ID" value="EOB06789.1"/>
    <property type="molecule type" value="Genomic_DNA"/>
</dbReference>
<evidence type="ECO:0000313" key="2">
    <source>
        <dbReference type="Proteomes" id="UP000296049"/>
    </source>
</evidence>
<accession>R0LM50</accession>
<gene>
    <name evidence="1" type="ORF">Anapl_06703</name>
</gene>
<organism evidence="1 2">
    <name type="scientific">Anas platyrhynchos</name>
    <name type="common">Mallard</name>
    <name type="synonym">Anas boschas</name>
    <dbReference type="NCBI Taxonomy" id="8839"/>
    <lineage>
        <taxon>Eukaryota</taxon>
        <taxon>Metazoa</taxon>
        <taxon>Chordata</taxon>
        <taxon>Craniata</taxon>
        <taxon>Vertebrata</taxon>
        <taxon>Euteleostomi</taxon>
        <taxon>Archelosauria</taxon>
        <taxon>Archosauria</taxon>
        <taxon>Dinosauria</taxon>
        <taxon>Saurischia</taxon>
        <taxon>Theropoda</taxon>
        <taxon>Coelurosauria</taxon>
        <taxon>Aves</taxon>
        <taxon>Neognathae</taxon>
        <taxon>Galloanserae</taxon>
        <taxon>Anseriformes</taxon>
        <taxon>Anatidae</taxon>
        <taxon>Anatinae</taxon>
        <taxon>Anas</taxon>
    </lineage>
</organism>
<protein>
    <submittedName>
        <fullName evidence="1">Uncharacterized protein</fullName>
    </submittedName>
</protein>
<proteinExistence type="predicted"/>
<dbReference type="Proteomes" id="UP000296049">
    <property type="component" value="Unassembled WGS sequence"/>
</dbReference>
<sequence length="179" mass="20032">MAPNTGIMTDSLRLAVDMCDLHSNRWGITEILAFMCSINYFPTMCERQSTDVKSQMETGRSLTSSLIQPLPSIKQKQQSEMTAEVSPGTVRTEIRAKSIMRNPPSESEFSSLEISWLAFVFAHTGRQQALFIPLSLHFLITKSPRSIPFPASGASLKHPIVDEFNSHEQEEKVAMVDEV</sequence>
<name>R0LM50_ANAPL</name>